<evidence type="ECO:0000313" key="2">
    <source>
        <dbReference type="EMBL" id="ONH82741.1"/>
    </source>
</evidence>
<dbReference type="Proteomes" id="UP000054844">
    <property type="component" value="Unassembled WGS sequence"/>
</dbReference>
<feature type="region of interest" description="Disordered" evidence="1">
    <location>
        <begin position="1"/>
        <end position="23"/>
    </location>
</feature>
<sequence>MGEAGARRAYGQAPAAHGAPVTAPTNAMERRALWWEVLGQIPRPALRLPARQAASQIGQAALRCAMINHEGAAPAPVDGVRRKAIHARDAAQRRLGVVGEGGREVARAGEEDVVMQAQAPAVLQAACRECVSASGDAPPPA</sequence>
<proteinExistence type="predicted"/>
<dbReference type="STRING" id="207340.APZ41_013050"/>
<reference evidence="2" key="1">
    <citation type="submission" date="2016-12" db="EMBL/GenBank/DDBJ databases">
        <title>Draft genome sequence of Roseomonas mucosa strain AU37, isolated from a peripheral intravenous catheter.</title>
        <authorList>
            <person name="Choudhury M.A."/>
            <person name="Sidjabat H.E."/>
            <person name="Wailan A.M."/>
            <person name="Zhang L."/>
            <person name="Marsh N.M."/>
            <person name="Rickard C.M."/>
            <person name="Davies M."/>
            <person name="Mcmillan D.J."/>
        </authorList>
    </citation>
    <scope>NUCLEOTIDE SEQUENCE [LARGE SCALE GENOMIC DNA]</scope>
    <source>
        <strain evidence="2">AU37</strain>
    </source>
</reference>
<dbReference type="AlphaFoldDB" id="A0A1S8D3C8"/>
<name>A0A1S8D3C8_9PROT</name>
<evidence type="ECO:0000256" key="1">
    <source>
        <dbReference type="SAM" id="MobiDB-lite"/>
    </source>
</evidence>
<protein>
    <submittedName>
        <fullName evidence="2">Uncharacterized protein</fullName>
    </submittedName>
</protein>
<dbReference type="EMBL" id="LLWF02000043">
    <property type="protein sequence ID" value="ONH82741.1"/>
    <property type="molecule type" value="Genomic_DNA"/>
</dbReference>
<comment type="caution">
    <text evidence="2">The sequence shown here is derived from an EMBL/GenBank/DDBJ whole genome shotgun (WGS) entry which is preliminary data.</text>
</comment>
<evidence type="ECO:0000313" key="3">
    <source>
        <dbReference type="Proteomes" id="UP000054844"/>
    </source>
</evidence>
<accession>A0A1S8D3C8</accession>
<organism evidence="2 3">
    <name type="scientific">Roseomonas mucosa</name>
    <dbReference type="NCBI Taxonomy" id="207340"/>
    <lineage>
        <taxon>Bacteria</taxon>
        <taxon>Pseudomonadati</taxon>
        <taxon>Pseudomonadota</taxon>
        <taxon>Alphaproteobacteria</taxon>
        <taxon>Acetobacterales</taxon>
        <taxon>Roseomonadaceae</taxon>
        <taxon>Roseomonas</taxon>
    </lineage>
</organism>
<keyword evidence="3" id="KW-1185">Reference proteome</keyword>
<gene>
    <name evidence="2" type="ORF">APZ41_013050</name>
</gene>